<comment type="caution">
    <text evidence="1">The sequence shown here is derived from an EMBL/GenBank/DDBJ whole genome shotgun (WGS) entry which is preliminary data.</text>
</comment>
<reference evidence="1" key="1">
    <citation type="submission" date="2021-01" db="EMBL/GenBank/DDBJ databases">
        <authorList>
            <consortium name="Genoscope - CEA"/>
            <person name="William W."/>
        </authorList>
    </citation>
    <scope>NUCLEOTIDE SEQUENCE</scope>
</reference>
<accession>A0A8S1UGJ8</accession>
<dbReference type="EMBL" id="CAJJDP010000040">
    <property type="protein sequence ID" value="CAD8161766.1"/>
    <property type="molecule type" value="Genomic_DNA"/>
</dbReference>
<evidence type="ECO:0000313" key="1">
    <source>
        <dbReference type="EMBL" id="CAD8161766.1"/>
    </source>
</evidence>
<protein>
    <submittedName>
        <fullName evidence="1">Uncharacterized protein</fullName>
    </submittedName>
</protein>
<proteinExistence type="predicted"/>
<organism evidence="1 2">
    <name type="scientific">Paramecium octaurelia</name>
    <dbReference type="NCBI Taxonomy" id="43137"/>
    <lineage>
        <taxon>Eukaryota</taxon>
        <taxon>Sar</taxon>
        <taxon>Alveolata</taxon>
        <taxon>Ciliophora</taxon>
        <taxon>Intramacronucleata</taxon>
        <taxon>Oligohymenophorea</taxon>
        <taxon>Peniculida</taxon>
        <taxon>Parameciidae</taxon>
        <taxon>Paramecium</taxon>
    </lineage>
</organism>
<dbReference type="Proteomes" id="UP000683925">
    <property type="component" value="Unassembled WGS sequence"/>
</dbReference>
<dbReference type="AlphaFoldDB" id="A0A8S1UGJ8"/>
<name>A0A8S1UGJ8_PAROT</name>
<evidence type="ECO:0000313" key="2">
    <source>
        <dbReference type="Proteomes" id="UP000683925"/>
    </source>
</evidence>
<gene>
    <name evidence="1" type="ORF">POCTA_138.1.T0400213</name>
</gene>
<sequence length="152" mass="18800">MTLGKYRLIQITNQMSLSYQILNNDTQEQKNYQISKKRRRNHLEMMRQIIIYYLFHSKRKDCLFIIIQFTYKQILDILQIINNQFQQIQKISMRRLKYVIELDFSIHNQQFNNTRVQLLKLFILNHHCNSYEIKFFSQIYNKIYLNLKPQND</sequence>
<keyword evidence="2" id="KW-1185">Reference proteome</keyword>